<evidence type="ECO:0000259" key="16">
    <source>
        <dbReference type="SMART" id="SM00382"/>
    </source>
</evidence>
<dbReference type="Gene3D" id="6.10.140.1060">
    <property type="match status" value="1"/>
</dbReference>
<evidence type="ECO:0000256" key="7">
    <source>
        <dbReference type="ARBA" id="ARBA00022737"/>
    </source>
</evidence>
<dbReference type="Gene3D" id="1.10.8.720">
    <property type="entry name" value="Region D6 of dynein motor"/>
    <property type="match status" value="1"/>
</dbReference>
<dbReference type="GO" id="GO:0005524">
    <property type="term" value="F:ATP binding"/>
    <property type="evidence" value="ECO:0007669"/>
    <property type="project" value="UniProtKB-KW"/>
</dbReference>
<dbReference type="Gene3D" id="1.10.8.710">
    <property type="match status" value="1"/>
</dbReference>
<evidence type="ECO:0000256" key="9">
    <source>
        <dbReference type="ARBA" id="ARBA00022840"/>
    </source>
</evidence>
<dbReference type="Gene3D" id="1.20.140.100">
    <property type="entry name" value="Dynein heavy chain, N-terminal domain 2"/>
    <property type="match status" value="1"/>
</dbReference>
<feature type="coiled-coil region" evidence="15">
    <location>
        <begin position="3401"/>
        <end position="3456"/>
    </location>
</feature>
<comment type="subunit">
    <text evidence="3">Consists of at least two heavy chains and a number of intermediate and light chains.</text>
</comment>
<dbReference type="InterPro" id="IPR042222">
    <property type="entry name" value="Dynein_2_N"/>
</dbReference>
<dbReference type="CDD" id="cd00009">
    <property type="entry name" value="AAA"/>
    <property type="match status" value="2"/>
</dbReference>
<evidence type="ECO:0000256" key="14">
    <source>
        <dbReference type="ARBA" id="ARBA00033439"/>
    </source>
</evidence>
<dbReference type="FunFam" id="1.10.8.720:FF:000003">
    <property type="entry name" value="Cytoplasmic dynein heavy chain 2"/>
    <property type="match status" value="1"/>
</dbReference>
<dbReference type="Pfam" id="PF12780">
    <property type="entry name" value="AAA_8"/>
    <property type="match status" value="1"/>
</dbReference>
<evidence type="ECO:0000313" key="17">
    <source>
        <dbReference type="EMBL" id="ODQ75483.1"/>
    </source>
</evidence>
<dbReference type="Gene3D" id="1.10.8.1220">
    <property type="match status" value="1"/>
</dbReference>
<dbReference type="InterPro" id="IPR041466">
    <property type="entry name" value="Dynein_AAA5_ext"/>
</dbReference>
<dbReference type="PANTHER" id="PTHR46532:SF4">
    <property type="entry name" value="AAA+ ATPASE DOMAIN-CONTAINING PROTEIN"/>
    <property type="match status" value="1"/>
</dbReference>
<dbReference type="InterPro" id="IPR054354">
    <property type="entry name" value="DYNC2H1-like_lid"/>
</dbReference>
<dbReference type="Pfam" id="PF18198">
    <property type="entry name" value="AAA_lid_11"/>
    <property type="match status" value="1"/>
</dbReference>
<dbReference type="InterPro" id="IPR003593">
    <property type="entry name" value="AAA+_ATPase"/>
</dbReference>
<dbReference type="InterPro" id="IPR013602">
    <property type="entry name" value="Dynein_heavy_linker"/>
</dbReference>
<evidence type="ECO:0000256" key="2">
    <source>
        <dbReference type="ARBA" id="ARBA00008887"/>
    </source>
</evidence>
<keyword evidence="11 15" id="KW-0175">Coiled coil</keyword>
<dbReference type="Gene3D" id="1.20.58.1120">
    <property type="match status" value="1"/>
</dbReference>
<proteinExistence type="inferred from homology"/>
<dbReference type="Pfam" id="PF08393">
    <property type="entry name" value="DHC_N2"/>
    <property type="match status" value="1"/>
</dbReference>
<dbReference type="Proteomes" id="UP000094385">
    <property type="component" value="Unassembled WGS sequence"/>
</dbReference>
<evidence type="ECO:0000256" key="4">
    <source>
        <dbReference type="ARBA" id="ARBA00022197"/>
    </source>
</evidence>
<dbReference type="Gene3D" id="1.10.472.130">
    <property type="match status" value="1"/>
</dbReference>
<evidence type="ECO:0000256" key="11">
    <source>
        <dbReference type="ARBA" id="ARBA00023054"/>
    </source>
</evidence>
<keyword evidence="5" id="KW-0963">Cytoplasm</keyword>
<dbReference type="FunFam" id="1.20.920.30:FF:000001">
    <property type="entry name" value="Cytoplasmic dynein heavy chain 1"/>
    <property type="match status" value="1"/>
</dbReference>
<accession>A0A1E3QCQ3</accession>
<dbReference type="SMART" id="SM00382">
    <property type="entry name" value="AAA"/>
    <property type="match status" value="4"/>
</dbReference>
<dbReference type="GO" id="GO:0008569">
    <property type="term" value="F:minus-end-directed microtubule motor activity"/>
    <property type="evidence" value="ECO:0007669"/>
    <property type="project" value="InterPro"/>
</dbReference>
<dbReference type="InterPro" id="IPR035699">
    <property type="entry name" value="AAA_6"/>
</dbReference>
<comment type="similarity">
    <text evidence="2">Belongs to the dynein heavy chain family.</text>
</comment>
<dbReference type="Pfam" id="PF22597">
    <property type="entry name" value="DYN_lid"/>
    <property type="match status" value="1"/>
</dbReference>
<dbReference type="GO" id="GO:0007097">
    <property type="term" value="P:nuclear migration"/>
    <property type="evidence" value="ECO:0007669"/>
    <property type="project" value="UniProtKB-ARBA"/>
</dbReference>
<evidence type="ECO:0000256" key="5">
    <source>
        <dbReference type="ARBA" id="ARBA00022490"/>
    </source>
</evidence>
<name>A0A1E3QCQ3_LIPST</name>
<dbReference type="OrthoDB" id="447173at2759"/>
<dbReference type="Gene3D" id="1.20.920.20">
    <property type="match status" value="1"/>
</dbReference>
<dbReference type="GO" id="GO:0072384">
    <property type="term" value="P:organelle transport along microtubule"/>
    <property type="evidence" value="ECO:0007669"/>
    <property type="project" value="UniProtKB-ARBA"/>
</dbReference>
<keyword evidence="12" id="KW-0505">Motor protein</keyword>
<gene>
    <name evidence="17" type="ORF">LIPSTDRAFT_929</name>
</gene>
<dbReference type="InterPro" id="IPR024317">
    <property type="entry name" value="Dynein_heavy_chain_D4_dom"/>
</dbReference>
<evidence type="ECO:0000256" key="13">
    <source>
        <dbReference type="ARBA" id="ARBA00023212"/>
    </source>
</evidence>
<dbReference type="PANTHER" id="PTHR46532">
    <property type="entry name" value="MALE FERTILITY FACTOR KL5"/>
    <property type="match status" value="1"/>
</dbReference>
<dbReference type="Pfam" id="PF17852">
    <property type="entry name" value="Dynein_AAA_lid"/>
    <property type="match status" value="1"/>
</dbReference>
<dbReference type="Pfam" id="PF12775">
    <property type="entry name" value="AAA_7"/>
    <property type="match status" value="1"/>
</dbReference>
<dbReference type="InterPro" id="IPR024743">
    <property type="entry name" value="Dynein_HC_stalk"/>
</dbReference>
<sequence length="4284" mass="486878">MDTSFEQSATGLTDATVGQSNNDQVATDVLIAYLRNSLQILLGASQDDLNSSIFADTSDTTSRLTAFAVDPNPVVMFVLKERDPGEAVAEVNGFTYSYSIRPDLLPSRNLTSLLAIIKRQSPIDMALPLDMQLQVVNLPSTHIPGLQESHIAETATTSPSEILYSLVHLAIGPYFDAFTRGKEHFGSTGAGSNGLTIEADSKTGIPATKKRLAELELSLLHLQQNIEIPQVALTFHPIIQQTVDKANRLNTTPTIDMIPTDLLSDSKFLNALQSNVNSWIKSIQSITKMTRDPANGTATQEINFWLSLEVALEDIERQLQYDGVTLTIEVLKHAKRFHATISFTSDTGLKESMELVKKYNLLMHEFPIDDLLSAPTLLRLKEATVNVFNHLNRKIRVSPYPIRRALPLVEAISGDLDNQFHALLSGRRLMHLDYSEFQKVASVAEDVFSTWDYQIKEFTNVAREVTRKRAEKFIPIRIRARHAATQERLMYLKSFRQAHEQLQATISTVLGLHSASGVDSAHNANGVKELGAVDVVTNLTESYYALRDVDVLDVSPEGTEIWIAAENAYNERTSRIEDSIIVKLRDRLATAKTANEMFRVFSRFNALFIRPKIRGAIQEYQAQLIDNVKADIQSLHSRFIDQYANSEAYQMATVRDIPPVSGAIIWVRQIERQLNLYMKRVEDVLGSGWELYSEGEKLQNESNTFRKKLDTKTIFDSWLRDVTERKISVSGRLFNIVRNRSAANRLELAVNFDPQVIALFKEVRNLTYLKFQVPHAISSVSKDAKRVYPYAMSLMNTLRIYSHTSNAIDDLGNAAILLHECQNSVQELIQVGMKLKWESFVQASYDVKPFSYMSGDVSVSSHESRQVQLFRDIASAVSVLERKASLLVVINDSIHSYLDILRSCEFDYKALGQAVESIQNLIDKLNLENFSNLRCFVNKLNNKIRDILLARLRIATTNWVDNFQNADMTSNSPAPLKSQPIRLEVTIKNQTISLSPPLEHARATWYAEFHDCIGVVCRLQRLNSSRYEVKVGANSNTASVALFNELPSLALDELENAYTAIERKLDDVRSYTSKWLQFQSLWDLQPEKVYAMLGVDLSKWVQILQEIRKVRSMFDTAEASRDFGNIIVDYEQVQARINAKYDTWQHDILVRFAEILNGNIQDTYLDLEKTRKELEVQTLDLSSTKRAVAFVTLVQTARAKAEPWEERLGTFRTGQIALSRNRYQFPADWIFIDQVDGEWAAFREILQRKSKIVEEKLDALRTKVFAEHKLVLDHVSRAVNDWNSEKPVTGTIAPEVAFVTLEKFDRRLTNLKNDQDLIFSAKEALDIELPVSGELDLSIQEVQDFKSVWFALSSVWKSLNDLRDTPWAGVVPRRVKQNIDELINMTKEMPSRMRQYSSFEYVQSILRQFLKSEPILADLKSEVMRDRHWEKVYKALKPKDHIHLASMTLGNVWDMNILSNEGILRDILSQARGELALEDFLKQVRETWAAYALDLVNYQNKCRLIRGWDALLEKCMEHRSSLTAMHHSPYFKQFEEEATSWEDKLSRISSLFDSWIDVQRQWVYLEGVFSGNAEIKNLLPVESSRFQNVNSEFSTLMRKVSKTPNVLDVLNIPGARSSLDRLADLLSKVQKALGEYLEREREQFPRYYFVGDEDLLEIIGNDKDPTRIQRHLKKMFAGIAGLVVDEENSAITGFTSREGEVVDLKEAISLIKASKVNEWLSQLEISMRETLASYLSDSVGDYRIMFRHKSLTPENLISWIRKYPAQVIIVASQVVWTEVTEMTLATESSKLTEIVGQEALLLEMLASIVLQELNRIDRKKCEGLITELVHQRNVVQKLLSQKAVSADDYGWLSTMTFQYSEQKNLVDRVQVRMGSACFQYGFEYLGIPDRLVQTPLTDKCFLTLTGALEQSFGGSLFGPAGTGKTETVKALGVQLGRFVLVFNCDDTFNFQSMGRIFLGICQVGAWGCFDEFNRLDEKILSAVSSQIQSIQLGLRTLKFNVSDKVELIGKEFTINRDTGIFITMNPGYAGRAKLPDNLKKLFRSISMSRPDKELIAEVILYAQGFITSRDVSMKIVPFFEKLVARLSNQPHYDFGLRALKSVLVTSGELKRSQSLNLGNGSITRRNEDEMILQSIHETIAPELVGEDSQIFIQVEEDAFPGIKYLPEDLTELQNCIVKIATGKGLMVGDKWLTKSLQLYQIQNIHHGVMMVGESGCGKSSTWRILLRALQELEGTEGVFYVIDSKVMSKENLYGSFDRTTREWTDGLFTGILRKINDDLRGESLKRHWIVFDGDVDPEWAENLNSVLDDNRILTLPNGERLSLPSNVRIFFEVDSMKYATLATVSRCGVVWFSIDTVSTHMLVKSYINKLRATVFEDGDSIFALTTTISDASSDRMAVAIADQLEKILLGGEHWLDEILQEAASYNHIMEFTASRALHTLFSLTNSSVIKIVEYDSQHPDFTLSTDQRVTFLISKLLVNLIWSCVGDCPLSERQLFAQYLCQLQLFAALDLPGGDSVLDYDTSLPLANWISWRSHVPKIDLDPHMVTKTDVVIPTVDTVRHEALLRSCLQEKRPLILCGPPGSGKTMSLFNTLRQLANMEVAGLNFSSVTSPELVIKTIEQYCEYRKTHSGIVLSPTQVGRRLVIFCDEINLPAPDKYGTQHVIFFLRQLIERNGFWRVSDKSWVSLERIQFVGACNPPTDTGRTALGLRFLRHTSLIMIDYPGQLSLNQIYGTFNAAVLKSAPSLRGYCEALTSAMVDLYSSSQKRFTAKKQSHYVYSPRELTRWVRGIHETIHPLESISLEGLVRIWAHEALRLFADRLVEEEEKEWTENEIANVVQQQFLGINELEALEGPILFSNWLSKNYVPVGLTELREFTNARLKTFCEEELDVPLVLFDDALDHILRIDRVFRQPQGHLILIGLSGSGKTTLARFVAWMNGLRVFQISVHKNYSAEDFDDDLRDVLRSTGCKGQKVCFILDESNVLDSAFLERMNTLLANAEIPGLFEGDSYNSLLSACRDGARQQGLILDSQEELYSWFRGQVIRNLHVVFTMNPPKDGLSSRAATSPALFNRCVLNWMGDWSDSALYQVGLELTQSLDLDVPSYVPPEKLELAYRRLPWPPSHREAAVNSLIHVHISMKALNERLAIQQRKINYATPRHFLDFLAQFGKIFKEKRDELEEQQRHLNVGLEKLQDTVEKVRHLRTGLAEKQEQLAIKSSQANEKLQQMVVDQKETEQKRAESLKIQEDLAIEEQKIAARQEIVMNDLAKAEPAVVEAQQSVSNIKKQHLSEVRSMANPPEAVRMAMEAVCTLLGHKVDSWRSVQSIIRRDDFISSIVNFNTDRQMTRALRNKMQAEYLSRPNFNFETVNRASKACGPLTLWLEAQVNYSLILERIGPLRVEVAELTANAEETKLRVKEMTAVIDELERSIERYKEEYAVLISEVQEIKGEMAKVESRVERSVKLLSSLAAERERWRIESQSFEDQTNTLAGDSLLAAALLVYGGFFDQQYRKQIMRDWQDYLKQSNINFKLNNPVSEYLSSMSDKDKWQNSSLPDGELYEENAIMLERFNRYPLIIDPTGRTVEFLRKQHMDRGFIVTSFLDDAFVKQLESALRFGNTLLINDAEHFNPILNHVLNKEYQRIGGRVLIQLGRQEIDFSPNFKLYLCTRDPSAVFAPDICSRTTFVNFTVTRSNLLAETLNELLKVLRPDVDRKRGNLIKLRRDFIVHLRQLERSLLQGLNDSRGNILDDVNVIVTLENLKIQAADISRKMEETDGVMAKIEEIAGQYYPVAEASSTIYAILELLPNLNAYYQFSLEFFQSIFISVLNSTTDVKESDLTQKLSEIVFRLNIEAYRRTSQALHHSDLLILASFFAYGKLNNGEISIIEELFDKERQFVDLSADSYGLPQLITHAKSSSLFGGNGVVDEVSLNAFLSEPESNSNNIDRQLCRILLMKLVRSDQYVQTVHAFVGEAFGDRFFAEITEDISHVVMNEVTAATPIAICSIPGYDASYRIENLVKTHGVKCVSVAMGSEESIAAADRAIAEGAQRGFWVLLKNVHLASGWLDLLEKHIRILRVEPEFRLFLSLETTAYVPTNLLRTSRIMMFEPPPGIRANMKDMLGSIDKSEIARDPVERARMYFVFGWFHAVVQERLRYGSIGWKKSYDFNDSDFDFGRYIIDTWLAMAASGRSNVAPEYIPWKAIKSLLADTVYGAKVDDETDLANLRDLVEHVFTPKVFEWDYDIAPGPPKLLVPEGSKVDSFFEWIEALPEEEPATWLGLPEGALKV</sequence>
<dbReference type="GO" id="GO:0051959">
    <property type="term" value="F:dynein light intermediate chain binding"/>
    <property type="evidence" value="ECO:0007669"/>
    <property type="project" value="InterPro"/>
</dbReference>
<dbReference type="EMBL" id="KV454290">
    <property type="protein sequence ID" value="ODQ75483.1"/>
    <property type="molecule type" value="Genomic_DNA"/>
</dbReference>
<dbReference type="InterPro" id="IPR026983">
    <property type="entry name" value="DHC"/>
</dbReference>
<evidence type="ECO:0000256" key="8">
    <source>
        <dbReference type="ARBA" id="ARBA00022741"/>
    </source>
</evidence>
<dbReference type="FunFam" id="3.20.180.20:FF:000002">
    <property type="entry name" value="Cytoplasmic dynein heavy chain 1"/>
    <property type="match status" value="1"/>
</dbReference>
<feature type="domain" description="AAA+ ATPase" evidence="16">
    <location>
        <begin position="2571"/>
        <end position="2726"/>
    </location>
</feature>
<dbReference type="SUPFAM" id="SSF52540">
    <property type="entry name" value="P-loop containing nucleoside triphosphate hydrolases"/>
    <property type="match status" value="4"/>
</dbReference>
<protein>
    <recommendedName>
        <fullName evidence="4">Dynein heavy chain, cytoplasmic</fullName>
    </recommendedName>
    <alternativeName>
        <fullName evidence="14">Dynein heavy chain, cytosolic</fullName>
    </alternativeName>
</protein>
<dbReference type="GO" id="GO:0005874">
    <property type="term" value="C:microtubule"/>
    <property type="evidence" value="ECO:0007669"/>
    <property type="project" value="UniProtKB-KW"/>
</dbReference>
<dbReference type="GO" id="GO:0045505">
    <property type="term" value="F:dynein intermediate chain binding"/>
    <property type="evidence" value="ECO:0007669"/>
    <property type="project" value="InterPro"/>
</dbReference>
<dbReference type="Pfam" id="PF08385">
    <property type="entry name" value="DHC_N1"/>
    <property type="match status" value="1"/>
</dbReference>
<dbReference type="InterPro" id="IPR027417">
    <property type="entry name" value="P-loop_NTPase"/>
</dbReference>
<dbReference type="Gene3D" id="3.20.180.20">
    <property type="entry name" value="Dynein heavy chain, N-terminal domain 2"/>
    <property type="match status" value="1"/>
</dbReference>
<evidence type="ECO:0000256" key="15">
    <source>
        <dbReference type="SAM" id="Coils"/>
    </source>
</evidence>
<dbReference type="FunFam" id="1.10.287.2620:FF:000001">
    <property type="entry name" value="Cytoplasmic dynein heavy chain 1"/>
    <property type="match status" value="1"/>
</dbReference>
<keyword evidence="6" id="KW-0493">Microtubule</keyword>
<evidence type="ECO:0000256" key="12">
    <source>
        <dbReference type="ARBA" id="ARBA00023175"/>
    </source>
</evidence>
<dbReference type="FunFam" id="1.20.920.20:FF:000002">
    <property type="entry name" value="Cytoplasmic dynein 1 heavy chain"/>
    <property type="match status" value="1"/>
</dbReference>
<dbReference type="Gene3D" id="1.20.920.30">
    <property type="match status" value="1"/>
</dbReference>
<dbReference type="FunFam" id="3.40.50.300:FF:000122">
    <property type="entry name" value="Cytoplasmic dynein 1 heavy chain"/>
    <property type="match status" value="1"/>
</dbReference>
<organism evidence="17 18">
    <name type="scientific">Lipomyces starkeyi NRRL Y-11557</name>
    <dbReference type="NCBI Taxonomy" id="675824"/>
    <lineage>
        <taxon>Eukaryota</taxon>
        <taxon>Fungi</taxon>
        <taxon>Dikarya</taxon>
        <taxon>Ascomycota</taxon>
        <taxon>Saccharomycotina</taxon>
        <taxon>Lipomycetes</taxon>
        <taxon>Lipomycetales</taxon>
        <taxon>Lipomycetaceae</taxon>
        <taxon>Lipomyces</taxon>
    </lineage>
</organism>
<keyword evidence="10" id="KW-0243">Dynein</keyword>
<dbReference type="STRING" id="675824.A0A1E3QCQ3"/>
<dbReference type="InterPro" id="IPR004273">
    <property type="entry name" value="Dynein_heavy_D6_P-loop"/>
</dbReference>
<dbReference type="Pfam" id="PF03028">
    <property type="entry name" value="Dynein_heavy"/>
    <property type="match status" value="1"/>
</dbReference>
<dbReference type="Pfam" id="PF12777">
    <property type="entry name" value="MT"/>
    <property type="match status" value="1"/>
</dbReference>
<dbReference type="FunFam" id="1.20.140.100:FF:000002">
    <property type="entry name" value="Cytoplasmic dynein heavy chain 1"/>
    <property type="match status" value="1"/>
</dbReference>
<dbReference type="InterPro" id="IPR043157">
    <property type="entry name" value="Dynein_AAA1S"/>
</dbReference>
<feature type="domain" description="AAA+ ATPase" evidence="16">
    <location>
        <begin position="2204"/>
        <end position="2411"/>
    </location>
</feature>
<dbReference type="InterPro" id="IPR042219">
    <property type="entry name" value="AAA_lid_11_sf"/>
</dbReference>
<dbReference type="InterPro" id="IPR013594">
    <property type="entry name" value="Dynein_heavy_tail"/>
</dbReference>
<dbReference type="InterPro" id="IPR041658">
    <property type="entry name" value="AAA_lid_11"/>
</dbReference>
<dbReference type="FunFam" id="3.40.50.300:FF:000373">
    <property type="entry name" value="Cytoplasmic dynein heavy chain 2"/>
    <property type="match status" value="1"/>
</dbReference>
<dbReference type="Pfam" id="PF12781">
    <property type="entry name" value="AAA_9"/>
    <property type="match status" value="1"/>
</dbReference>
<evidence type="ECO:0000256" key="6">
    <source>
        <dbReference type="ARBA" id="ARBA00022701"/>
    </source>
</evidence>
<dbReference type="FunFam" id="3.40.50.300:FF:001013">
    <property type="entry name" value="Dynein heavy chain, cytoplasmic"/>
    <property type="match status" value="1"/>
</dbReference>
<dbReference type="InterPro" id="IPR042228">
    <property type="entry name" value="Dynein_linker_3"/>
</dbReference>
<comment type="subcellular location">
    <subcellularLocation>
        <location evidence="1">Cytoplasm</location>
        <location evidence="1">Cytoskeleton</location>
    </subcellularLocation>
</comment>
<dbReference type="FunFam" id="3.40.50.300:FF:000071">
    <property type="entry name" value="Cytoplasmic dynein heavy chain 1"/>
    <property type="match status" value="1"/>
</dbReference>
<evidence type="ECO:0000256" key="3">
    <source>
        <dbReference type="ARBA" id="ARBA00011655"/>
    </source>
</evidence>
<feature type="domain" description="AAA+ ATPase" evidence="16">
    <location>
        <begin position="1910"/>
        <end position="2051"/>
    </location>
</feature>
<feature type="domain" description="AAA+ ATPase" evidence="16">
    <location>
        <begin position="2913"/>
        <end position="3079"/>
    </location>
</feature>
<keyword evidence="18" id="KW-1185">Reference proteome</keyword>
<dbReference type="Gene3D" id="1.10.287.2620">
    <property type="match status" value="1"/>
</dbReference>
<evidence type="ECO:0000256" key="10">
    <source>
        <dbReference type="ARBA" id="ARBA00023017"/>
    </source>
</evidence>
<keyword evidence="8" id="KW-0547">Nucleotide-binding</keyword>
<dbReference type="InterPro" id="IPR035706">
    <property type="entry name" value="AAA_9"/>
</dbReference>
<keyword evidence="9" id="KW-0067">ATP-binding</keyword>
<reference evidence="17 18" key="1">
    <citation type="journal article" date="2016" name="Proc. Natl. Acad. Sci. U.S.A.">
        <title>Comparative genomics of biotechnologically important yeasts.</title>
        <authorList>
            <person name="Riley R."/>
            <person name="Haridas S."/>
            <person name="Wolfe K.H."/>
            <person name="Lopes M.R."/>
            <person name="Hittinger C.T."/>
            <person name="Goeker M."/>
            <person name="Salamov A.A."/>
            <person name="Wisecaver J.H."/>
            <person name="Long T.M."/>
            <person name="Calvey C.H."/>
            <person name="Aerts A.L."/>
            <person name="Barry K.W."/>
            <person name="Choi C."/>
            <person name="Clum A."/>
            <person name="Coughlan A.Y."/>
            <person name="Deshpande S."/>
            <person name="Douglass A.P."/>
            <person name="Hanson S.J."/>
            <person name="Klenk H.-P."/>
            <person name="LaButti K.M."/>
            <person name="Lapidus A."/>
            <person name="Lindquist E.A."/>
            <person name="Lipzen A.M."/>
            <person name="Meier-Kolthoff J.P."/>
            <person name="Ohm R.A."/>
            <person name="Otillar R.P."/>
            <person name="Pangilinan J.L."/>
            <person name="Peng Y."/>
            <person name="Rokas A."/>
            <person name="Rosa C.A."/>
            <person name="Scheuner C."/>
            <person name="Sibirny A.A."/>
            <person name="Slot J.C."/>
            <person name="Stielow J.B."/>
            <person name="Sun H."/>
            <person name="Kurtzman C.P."/>
            <person name="Blackwell M."/>
            <person name="Grigoriev I.V."/>
            <person name="Jeffries T.W."/>
        </authorList>
    </citation>
    <scope>NUCLEOTIDE SEQUENCE [LARGE SCALE GENOMIC DNA]</scope>
    <source>
        <strain evidence="17 18">NRRL Y-11557</strain>
    </source>
</reference>
<dbReference type="Gene3D" id="3.40.50.300">
    <property type="entry name" value="P-loop containing nucleotide triphosphate hydrolases"/>
    <property type="match status" value="5"/>
</dbReference>
<evidence type="ECO:0000256" key="1">
    <source>
        <dbReference type="ARBA" id="ARBA00004245"/>
    </source>
</evidence>
<dbReference type="Pfam" id="PF12774">
    <property type="entry name" value="AAA_6"/>
    <property type="match status" value="1"/>
</dbReference>
<keyword evidence="13" id="KW-0206">Cytoskeleton</keyword>
<evidence type="ECO:0000313" key="18">
    <source>
        <dbReference type="Proteomes" id="UP000094385"/>
    </source>
</evidence>
<keyword evidence="7" id="KW-0677">Repeat</keyword>
<dbReference type="GO" id="GO:0030286">
    <property type="term" value="C:dynein complex"/>
    <property type="evidence" value="ECO:0007669"/>
    <property type="project" value="UniProtKB-KW"/>
</dbReference>